<evidence type="ECO:0000256" key="3">
    <source>
        <dbReference type="ARBA" id="ARBA00022737"/>
    </source>
</evidence>
<dbReference type="GO" id="GO:0051539">
    <property type="term" value="F:4 iron, 4 sulfur cluster binding"/>
    <property type="evidence" value="ECO:0007669"/>
    <property type="project" value="UniProtKB-KW"/>
</dbReference>
<dbReference type="Pfam" id="PF12800">
    <property type="entry name" value="Fer4_4"/>
    <property type="match status" value="1"/>
</dbReference>
<evidence type="ECO:0000313" key="7">
    <source>
        <dbReference type="EMBL" id="AAN81908.1"/>
    </source>
</evidence>
<reference evidence="7 8" key="1">
    <citation type="journal article" date="2002" name="Proc. Natl. Acad. Sci. U.S.A.">
        <title>Extensive mosaic structure revealed by the complete genome sequence of uropathogenic Escherichia coli.</title>
        <authorList>
            <person name="Welch R.A."/>
            <person name="Burland V."/>
            <person name="Plunkett G.III."/>
            <person name="Redford P."/>
            <person name="Roesch P."/>
            <person name="Rasko D."/>
            <person name="Buckles E.L."/>
            <person name="Liou S.R."/>
            <person name="Boutin A."/>
            <person name="Hackett J."/>
            <person name="Stroud D."/>
            <person name="Mayhew G.F."/>
            <person name="Rose D.J."/>
            <person name="Zhou S."/>
            <person name="Schwartz D.C."/>
            <person name="Perna N.T."/>
            <person name="Mobley H.L."/>
            <person name="Donnenberg M.S."/>
            <person name="Blattner F.R."/>
        </authorList>
    </citation>
    <scope>NUCLEOTIDE SEQUENCE [LARGE SCALE GENOMIC DNA]</scope>
    <source>
        <strain evidence="8">CFT073 / ATCC 700928 / UPEC</strain>
    </source>
</reference>
<evidence type="ECO:0000313" key="8">
    <source>
        <dbReference type="Proteomes" id="UP000001410"/>
    </source>
</evidence>
<protein>
    <submittedName>
        <fullName evidence="7">Putative electron transport protein ygfS</fullName>
    </submittedName>
</protein>
<feature type="domain" description="4Fe-4S ferredoxin-type" evidence="6">
    <location>
        <begin position="4"/>
        <end position="33"/>
    </location>
</feature>
<evidence type="ECO:0000256" key="1">
    <source>
        <dbReference type="ARBA" id="ARBA00022485"/>
    </source>
</evidence>
<dbReference type="Gene3D" id="3.30.70.20">
    <property type="match status" value="2"/>
</dbReference>
<dbReference type="eggNOG" id="COG1142">
    <property type="taxonomic scope" value="Bacteria"/>
</dbReference>
<dbReference type="InterPro" id="IPR050294">
    <property type="entry name" value="RnfB_subfamily"/>
</dbReference>
<dbReference type="PROSITE" id="PS00198">
    <property type="entry name" value="4FE4S_FER_1"/>
    <property type="match status" value="1"/>
</dbReference>
<dbReference type="AlphaFoldDB" id="A0A0H2VAH4"/>
<evidence type="ECO:0000256" key="4">
    <source>
        <dbReference type="ARBA" id="ARBA00023004"/>
    </source>
</evidence>
<keyword evidence="1" id="KW-0004">4Fe-4S</keyword>
<dbReference type="EMBL" id="AE014075">
    <property type="protein sequence ID" value="AAN81908.1"/>
    <property type="molecule type" value="Genomic_DNA"/>
</dbReference>
<sequence>MMKSLIIVNPADCIGCRTCEVACVVAHPSEQELNADIFLPRLKVQRLDSISAPVMCHQCENAPCVGACPVGALTMGEQVVQANSARCIGCQSCVSACPFGMITIQSLPGDTRQQIVKCDLCEQREEGPACVESCPTQALQLLTERELRRVRQQRIVASSENPL</sequence>
<gene>
    <name evidence="7" type="primary">ygfS</name>
    <name evidence="7" type="ordered locus">c3463</name>
</gene>
<evidence type="ECO:0000256" key="5">
    <source>
        <dbReference type="ARBA" id="ARBA00023014"/>
    </source>
</evidence>
<dbReference type="InterPro" id="IPR017900">
    <property type="entry name" value="4Fe4S_Fe_S_CS"/>
</dbReference>
<evidence type="ECO:0000256" key="2">
    <source>
        <dbReference type="ARBA" id="ARBA00022723"/>
    </source>
</evidence>
<keyword evidence="2" id="KW-0479">Metal-binding</keyword>
<dbReference type="Pfam" id="PF13247">
    <property type="entry name" value="Fer4_11"/>
    <property type="match status" value="1"/>
</dbReference>
<dbReference type="Proteomes" id="UP000001410">
    <property type="component" value="Chromosome"/>
</dbReference>
<dbReference type="CDD" id="cd10554">
    <property type="entry name" value="HycB_like"/>
    <property type="match status" value="1"/>
</dbReference>
<dbReference type="GO" id="GO:0046872">
    <property type="term" value="F:metal ion binding"/>
    <property type="evidence" value="ECO:0007669"/>
    <property type="project" value="UniProtKB-KW"/>
</dbReference>
<accession>A0A0H2VAH4</accession>
<dbReference type="SMR" id="A0A0H2VAH4"/>
<dbReference type="HOGENOM" id="CLU_043374_3_0_6"/>
<keyword evidence="5" id="KW-0411">Iron-sulfur</keyword>
<dbReference type="KEGG" id="ecc:c3463"/>
<dbReference type="InterPro" id="IPR017896">
    <property type="entry name" value="4Fe4S_Fe-S-bd"/>
</dbReference>
<feature type="domain" description="4Fe-4S ferredoxin-type" evidence="6">
    <location>
        <begin position="78"/>
        <end position="107"/>
    </location>
</feature>
<proteinExistence type="predicted"/>
<dbReference type="PROSITE" id="PS51379">
    <property type="entry name" value="4FE4S_FER_2"/>
    <property type="match status" value="2"/>
</dbReference>
<evidence type="ECO:0000259" key="6">
    <source>
        <dbReference type="PROSITE" id="PS51379"/>
    </source>
</evidence>
<keyword evidence="3" id="KW-0677">Repeat</keyword>
<organism evidence="7 8">
    <name type="scientific">Escherichia coli O6:H1 (strain CFT073 / ATCC 700928 / UPEC)</name>
    <dbReference type="NCBI Taxonomy" id="199310"/>
    <lineage>
        <taxon>Bacteria</taxon>
        <taxon>Pseudomonadati</taxon>
        <taxon>Pseudomonadota</taxon>
        <taxon>Gammaproteobacteria</taxon>
        <taxon>Enterobacterales</taxon>
        <taxon>Enterobacteriaceae</taxon>
        <taxon>Escherichia</taxon>
    </lineage>
</organism>
<keyword evidence="8" id="KW-1185">Reference proteome</keyword>
<dbReference type="PANTHER" id="PTHR42859">
    <property type="entry name" value="OXIDOREDUCTASE"/>
    <property type="match status" value="1"/>
</dbReference>
<dbReference type="STRING" id="199310.c3463"/>
<dbReference type="PANTHER" id="PTHR42859:SF17">
    <property type="entry name" value="ELECTRON TRANSPORT PROTEIN HYDN-RELATED"/>
    <property type="match status" value="1"/>
</dbReference>
<dbReference type="SUPFAM" id="SSF54862">
    <property type="entry name" value="4Fe-4S ferredoxins"/>
    <property type="match status" value="1"/>
</dbReference>
<name>A0A0H2VAH4_ECOL6</name>
<keyword evidence="4" id="KW-0408">Iron</keyword>